<comment type="caution">
    <text evidence="3">The sequence shown here is derived from an EMBL/GenBank/DDBJ whole genome shotgun (WGS) entry which is preliminary data.</text>
</comment>
<feature type="region of interest" description="Disordered" evidence="2">
    <location>
        <begin position="1"/>
        <end position="75"/>
    </location>
</feature>
<feature type="coiled-coil region" evidence="1">
    <location>
        <begin position="264"/>
        <end position="298"/>
    </location>
</feature>
<dbReference type="Proteomes" id="UP000095192">
    <property type="component" value="Unassembled WGS sequence"/>
</dbReference>
<evidence type="ECO:0000256" key="2">
    <source>
        <dbReference type="SAM" id="MobiDB-lite"/>
    </source>
</evidence>
<feature type="compositionally biased region" description="Low complexity" evidence="2">
    <location>
        <begin position="38"/>
        <end position="49"/>
    </location>
</feature>
<dbReference type="VEuPathDB" id="ToxoDB:LOC34617957"/>
<proteinExistence type="predicted"/>
<accession>A0A1D3CUQ8</accession>
<keyword evidence="1" id="KW-0175">Coiled coil</keyword>
<feature type="compositionally biased region" description="Basic and acidic residues" evidence="2">
    <location>
        <begin position="1"/>
        <end position="23"/>
    </location>
</feature>
<organism evidence="3 4">
    <name type="scientific">Cyclospora cayetanensis</name>
    <dbReference type="NCBI Taxonomy" id="88456"/>
    <lineage>
        <taxon>Eukaryota</taxon>
        <taxon>Sar</taxon>
        <taxon>Alveolata</taxon>
        <taxon>Apicomplexa</taxon>
        <taxon>Conoidasida</taxon>
        <taxon>Coccidia</taxon>
        <taxon>Eucoccidiorida</taxon>
        <taxon>Eimeriorina</taxon>
        <taxon>Eimeriidae</taxon>
        <taxon>Cyclospora</taxon>
    </lineage>
</organism>
<name>A0A1D3CUQ8_9EIME</name>
<evidence type="ECO:0000313" key="4">
    <source>
        <dbReference type="Proteomes" id="UP000095192"/>
    </source>
</evidence>
<dbReference type="AlphaFoldDB" id="A0A1D3CUQ8"/>
<dbReference type="InParanoid" id="A0A1D3CUQ8"/>
<reference evidence="3 4" key="1">
    <citation type="journal article" date="2016" name="BMC Genomics">
        <title>Comparative genomics reveals Cyclospora cayetanensis possesses coccidia-like metabolism and invasion components but unique surface antigens.</title>
        <authorList>
            <person name="Liu S."/>
            <person name="Wang L."/>
            <person name="Zheng H."/>
            <person name="Xu Z."/>
            <person name="Roellig D.M."/>
            <person name="Li N."/>
            <person name="Frace M.A."/>
            <person name="Tang K."/>
            <person name="Arrowood M.J."/>
            <person name="Moss D.M."/>
            <person name="Zhang L."/>
            <person name="Feng Y."/>
            <person name="Xiao L."/>
        </authorList>
    </citation>
    <scope>NUCLEOTIDE SEQUENCE [LARGE SCALE GENOMIC DNA]</scope>
    <source>
        <strain evidence="3 4">CHN_HEN01</strain>
    </source>
</reference>
<dbReference type="VEuPathDB" id="ToxoDB:cyc_00858"/>
<feature type="compositionally biased region" description="Basic and acidic residues" evidence="2">
    <location>
        <begin position="52"/>
        <end position="75"/>
    </location>
</feature>
<feature type="region of interest" description="Disordered" evidence="2">
    <location>
        <begin position="129"/>
        <end position="200"/>
    </location>
</feature>
<evidence type="ECO:0000256" key="1">
    <source>
        <dbReference type="SAM" id="Coils"/>
    </source>
</evidence>
<evidence type="ECO:0000313" key="3">
    <source>
        <dbReference type="EMBL" id="OEH74924.1"/>
    </source>
</evidence>
<sequence length="499" mass="56141">MRDMEKAQKEVDLALERAKQQKEAKKKAERKKKEEQGKALAVAAKQAAVPSSHEREAHGEASRRKQEREERERKRLEMKQALEKLLEQKEKEIQETARFIRQAVEDQQQKAADLLKMQQATLAAASVPPSLAAPYPSPKPPSSSPTVSVSKEKMPPSTPQRPPPTLQPPPPTLQPPPPTPPSPVEPKKELPLTAPVPPLQSGVSQKKLMLAAAAADEKASVYPASKAVVYPKLAKNAPCLPLEHSWGPMHFFFRGAPFQAFEAIEHLAEERETLQGRAQTLERQLKEESQQHQQTITKFIERQQRLLHETSQRAIKVGTGIAKLEGTVSRWRMRQLSFSMMLFSTAWGRCKVAEEVARTRWEASQRTGLANNRYRERSVRLLALLLCSFYKKRLAAGIYALFVFSHDSSRGDGLLFPGIVDGLSDDRTRLALTAMAQAKQDAAVLRNLVEEETAHLEAERLYLSRWRNQLYHLSQAVNQQAVDAIVEARLNTHAMHAHL</sequence>
<keyword evidence="4" id="KW-1185">Reference proteome</keyword>
<feature type="compositionally biased region" description="Pro residues" evidence="2">
    <location>
        <begin position="156"/>
        <end position="184"/>
    </location>
</feature>
<gene>
    <name evidence="3" type="ORF">cyc_00858</name>
</gene>
<protein>
    <submittedName>
        <fullName evidence="3">Uncharacterized protein</fullName>
    </submittedName>
</protein>
<dbReference type="EMBL" id="JROU02001874">
    <property type="protein sequence ID" value="OEH74924.1"/>
    <property type="molecule type" value="Genomic_DNA"/>
</dbReference>